<name>A0A835C3R4_9FABA</name>
<gene>
    <name evidence="1" type="ORF">G2W53_014187</name>
</gene>
<evidence type="ECO:0000313" key="1">
    <source>
        <dbReference type="EMBL" id="KAF7831854.1"/>
    </source>
</evidence>
<keyword evidence="2" id="KW-1185">Reference proteome</keyword>
<organism evidence="1 2">
    <name type="scientific">Senna tora</name>
    <dbReference type="NCBI Taxonomy" id="362788"/>
    <lineage>
        <taxon>Eukaryota</taxon>
        <taxon>Viridiplantae</taxon>
        <taxon>Streptophyta</taxon>
        <taxon>Embryophyta</taxon>
        <taxon>Tracheophyta</taxon>
        <taxon>Spermatophyta</taxon>
        <taxon>Magnoliopsida</taxon>
        <taxon>eudicotyledons</taxon>
        <taxon>Gunneridae</taxon>
        <taxon>Pentapetalae</taxon>
        <taxon>rosids</taxon>
        <taxon>fabids</taxon>
        <taxon>Fabales</taxon>
        <taxon>Fabaceae</taxon>
        <taxon>Caesalpinioideae</taxon>
        <taxon>Cassia clade</taxon>
        <taxon>Senna</taxon>
    </lineage>
</organism>
<dbReference type="EMBL" id="JAAIUW010000005">
    <property type="protein sequence ID" value="KAF7831854.1"/>
    <property type="molecule type" value="Genomic_DNA"/>
</dbReference>
<proteinExistence type="predicted"/>
<dbReference type="Proteomes" id="UP000634136">
    <property type="component" value="Unassembled WGS sequence"/>
</dbReference>
<evidence type="ECO:0000313" key="2">
    <source>
        <dbReference type="Proteomes" id="UP000634136"/>
    </source>
</evidence>
<protein>
    <submittedName>
        <fullName evidence="1">Uncharacterized protein</fullName>
    </submittedName>
</protein>
<comment type="caution">
    <text evidence="1">The sequence shown here is derived from an EMBL/GenBank/DDBJ whole genome shotgun (WGS) entry which is preliminary data.</text>
</comment>
<reference evidence="1" key="1">
    <citation type="submission" date="2020-09" db="EMBL/GenBank/DDBJ databases">
        <title>Genome-Enabled Discovery of Anthraquinone Biosynthesis in Senna tora.</title>
        <authorList>
            <person name="Kang S.-H."/>
            <person name="Pandey R.P."/>
            <person name="Lee C.-M."/>
            <person name="Sim J.-S."/>
            <person name="Jeong J.-T."/>
            <person name="Choi B.-S."/>
            <person name="Jung M."/>
            <person name="Ginzburg D."/>
            <person name="Zhao K."/>
            <person name="Won S.Y."/>
            <person name="Oh T.-J."/>
            <person name="Yu Y."/>
            <person name="Kim N.-H."/>
            <person name="Lee O.R."/>
            <person name="Lee T.-H."/>
            <person name="Bashyal P."/>
            <person name="Kim T.-S."/>
            <person name="Lee W.-H."/>
            <person name="Kawkins C."/>
            <person name="Kim C.-K."/>
            <person name="Kim J.S."/>
            <person name="Ahn B.O."/>
            <person name="Rhee S.Y."/>
            <person name="Sohng J.K."/>
        </authorList>
    </citation>
    <scope>NUCLEOTIDE SEQUENCE</scope>
    <source>
        <tissue evidence="1">Leaf</tissue>
    </source>
</reference>
<dbReference type="AlphaFoldDB" id="A0A835C3R4"/>
<sequence length="48" mass="4646">MGPVKPKAPCGTLRLRGLLGGEGGVGLGEDGGYEGVGFVVGAGGEAFR</sequence>
<accession>A0A835C3R4</accession>